<gene>
    <name evidence="2" type="ORF">SAMN04488518_104181</name>
</gene>
<feature type="region of interest" description="Disordered" evidence="1">
    <location>
        <begin position="1"/>
        <end position="25"/>
    </location>
</feature>
<dbReference type="EMBL" id="FOSK01000004">
    <property type="protein sequence ID" value="SFK34353.1"/>
    <property type="molecule type" value="Genomic_DNA"/>
</dbReference>
<keyword evidence="3" id="KW-1185">Reference proteome</keyword>
<reference evidence="2 3" key="1">
    <citation type="submission" date="2016-10" db="EMBL/GenBank/DDBJ databases">
        <authorList>
            <person name="Varghese N."/>
            <person name="Submissions S."/>
        </authorList>
    </citation>
    <scope>NUCLEOTIDE SEQUENCE [LARGE SCALE GENOMIC DNA]</scope>
    <source>
        <strain evidence="2 3">DSM 16392</strain>
    </source>
</reference>
<proteinExistence type="predicted"/>
<organism evidence="2 3">
    <name type="scientific">Pseudovibrio ascidiaceicola</name>
    <dbReference type="NCBI Taxonomy" id="285279"/>
    <lineage>
        <taxon>Bacteria</taxon>
        <taxon>Pseudomonadati</taxon>
        <taxon>Pseudomonadota</taxon>
        <taxon>Alphaproteobacteria</taxon>
        <taxon>Hyphomicrobiales</taxon>
        <taxon>Stappiaceae</taxon>
        <taxon>Pseudovibrio</taxon>
    </lineage>
</organism>
<dbReference type="RefSeq" id="WP_082596781.1">
    <property type="nucleotide sequence ID" value="NZ_FOSK01000004.1"/>
</dbReference>
<evidence type="ECO:0000313" key="3">
    <source>
        <dbReference type="Proteomes" id="UP000199598"/>
    </source>
</evidence>
<dbReference type="Gene3D" id="2.10.70.10">
    <property type="entry name" value="Complement Module, domain 1"/>
    <property type="match status" value="1"/>
</dbReference>
<accession>A0A1I3YRE6</accession>
<protein>
    <submittedName>
        <fullName evidence="2">Hemin uptake protein hemP</fullName>
    </submittedName>
</protein>
<dbReference type="Proteomes" id="UP000199598">
    <property type="component" value="Unassembled WGS sequence"/>
</dbReference>
<sequence>MTDMEKAQESSQSQPHERTVDSKALFGDEREITISHREDNYRLSITKLGKLILTK</sequence>
<dbReference type="InterPro" id="IPR019600">
    <property type="entry name" value="Hemin_uptake_protein_HemP"/>
</dbReference>
<evidence type="ECO:0000256" key="1">
    <source>
        <dbReference type="SAM" id="MobiDB-lite"/>
    </source>
</evidence>
<evidence type="ECO:0000313" key="2">
    <source>
        <dbReference type="EMBL" id="SFK34353.1"/>
    </source>
</evidence>
<dbReference type="Pfam" id="PF10636">
    <property type="entry name" value="hemP"/>
    <property type="match status" value="1"/>
</dbReference>
<name>A0A1I3YRE6_9HYPH</name>
<feature type="compositionally biased region" description="Basic and acidic residues" evidence="1">
    <location>
        <begin position="15"/>
        <end position="25"/>
    </location>
</feature>
<comment type="caution">
    <text evidence="2">The sequence shown here is derived from an EMBL/GenBank/DDBJ whole genome shotgun (WGS) entry which is preliminary data.</text>
</comment>